<dbReference type="AlphaFoldDB" id="A0A368Y321"/>
<dbReference type="Pfam" id="PF19040">
    <property type="entry name" value="SGNH"/>
    <property type="match status" value="1"/>
</dbReference>
<dbReference type="EMBL" id="QPJK01000002">
    <property type="protein sequence ID" value="RCW74671.1"/>
    <property type="molecule type" value="Genomic_DNA"/>
</dbReference>
<evidence type="ECO:0000313" key="2">
    <source>
        <dbReference type="EMBL" id="RCW74671.1"/>
    </source>
</evidence>
<gene>
    <name evidence="2" type="ORF">DES41_102995</name>
</gene>
<sequence length="133" mass="14655">MSTLQEAGLLVVIDAPKPIFKSPAFRCSDWFNARNPICAGGFVIERDFLEQRRRPVMNALAELKTLHPELAVWDPFPVLCPETVCSAFDGPLPMFLDGDHLSGHGNRVLFPSFLAMLESAAQHLPPRASAKAI</sequence>
<accession>A0A368Y321</accession>
<proteinExistence type="predicted"/>
<name>A0A368Y321_9BURK</name>
<dbReference type="OrthoDB" id="9814807at2"/>
<reference evidence="2 3" key="1">
    <citation type="submission" date="2018-07" db="EMBL/GenBank/DDBJ databases">
        <title>Genomic Encyclopedia of Type Strains, Phase IV (KMG-IV): sequencing the most valuable type-strain genomes for metagenomic binning, comparative biology and taxonomic classification.</title>
        <authorList>
            <person name="Goeker M."/>
        </authorList>
    </citation>
    <scope>NUCLEOTIDE SEQUENCE [LARGE SCALE GENOMIC DNA]</scope>
    <source>
        <strain evidence="2 3">DSM 21634</strain>
    </source>
</reference>
<dbReference type="Proteomes" id="UP000252884">
    <property type="component" value="Unassembled WGS sequence"/>
</dbReference>
<organism evidence="2 3">
    <name type="scientific">Pseudorhodoferax soli</name>
    <dbReference type="NCBI Taxonomy" id="545864"/>
    <lineage>
        <taxon>Bacteria</taxon>
        <taxon>Pseudomonadati</taxon>
        <taxon>Pseudomonadota</taxon>
        <taxon>Betaproteobacteria</taxon>
        <taxon>Burkholderiales</taxon>
        <taxon>Comamonadaceae</taxon>
    </lineage>
</organism>
<protein>
    <recommendedName>
        <fullName evidence="1">SGNH domain-containing protein</fullName>
    </recommendedName>
</protein>
<keyword evidence="3" id="KW-1185">Reference proteome</keyword>
<dbReference type="InterPro" id="IPR043968">
    <property type="entry name" value="SGNH"/>
</dbReference>
<evidence type="ECO:0000259" key="1">
    <source>
        <dbReference type="Pfam" id="PF19040"/>
    </source>
</evidence>
<feature type="domain" description="SGNH" evidence="1">
    <location>
        <begin position="4"/>
        <end position="114"/>
    </location>
</feature>
<evidence type="ECO:0000313" key="3">
    <source>
        <dbReference type="Proteomes" id="UP000252884"/>
    </source>
</evidence>
<comment type="caution">
    <text evidence="2">The sequence shown here is derived from an EMBL/GenBank/DDBJ whole genome shotgun (WGS) entry which is preliminary data.</text>
</comment>